<organism evidence="2 3">
    <name type="scientific">Aureibacter tunicatorum</name>
    <dbReference type="NCBI Taxonomy" id="866807"/>
    <lineage>
        <taxon>Bacteria</taxon>
        <taxon>Pseudomonadati</taxon>
        <taxon>Bacteroidota</taxon>
        <taxon>Cytophagia</taxon>
        <taxon>Cytophagales</taxon>
        <taxon>Persicobacteraceae</taxon>
        <taxon>Aureibacter</taxon>
    </lineage>
</organism>
<accession>A0AAE3XSF8</accession>
<dbReference type="AlphaFoldDB" id="A0AAE3XSF8"/>
<dbReference type="RefSeq" id="WP_309942681.1">
    <property type="nucleotide sequence ID" value="NZ_AP025308.1"/>
</dbReference>
<gene>
    <name evidence="2" type="ORF">HNQ88_004772</name>
</gene>
<evidence type="ECO:0000313" key="2">
    <source>
        <dbReference type="EMBL" id="MDR6241685.1"/>
    </source>
</evidence>
<feature type="chain" id="PRO_5042203974" description="Outer membrane protein beta-barrel domain-containing protein" evidence="1">
    <location>
        <begin position="20"/>
        <end position="173"/>
    </location>
</feature>
<sequence>MKKVFLLSLFSLFILAANAQTVTVQGVYGNYASSSSALQVGGQDFGKSIHAFGFDATGYIIKGWGVNVGYTYGSSDLDSPIGSTIDSKMKVNQYNIGLAKKFKLPFMSIAPVVGANFYNAKLEGPVLGMEDGEMDENRVGLDLGVQGRVLFMSFGLKYDFTANFFKAGIGFAI</sequence>
<evidence type="ECO:0008006" key="4">
    <source>
        <dbReference type="Google" id="ProtNLM"/>
    </source>
</evidence>
<name>A0AAE3XSF8_9BACT</name>
<dbReference type="Gene3D" id="2.40.160.20">
    <property type="match status" value="1"/>
</dbReference>
<keyword evidence="1" id="KW-0732">Signal</keyword>
<proteinExistence type="predicted"/>
<dbReference type="EMBL" id="JAVDQD010000010">
    <property type="protein sequence ID" value="MDR6241685.1"/>
    <property type="molecule type" value="Genomic_DNA"/>
</dbReference>
<dbReference type="Proteomes" id="UP001185092">
    <property type="component" value="Unassembled WGS sequence"/>
</dbReference>
<feature type="signal peptide" evidence="1">
    <location>
        <begin position="1"/>
        <end position="19"/>
    </location>
</feature>
<comment type="caution">
    <text evidence="2">The sequence shown here is derived from an EMBL/GenBank/DDBJ whole genome shotgun (WGS) entry which is preliminary data.</text>
</comment>
<reference evidence="2" key="1">
    <citation type="submission" date="2023-07" db="EMBL/GenBank/DDBJ databases">
        <title>Genomic Encyclopedia of Type Strains, Phase IV (KMG-IV): sequencing the most valuable type-strain genomes for metagenomic binning, comparative biology and taxonomic classification.</title>
        <authorList>
            <person name="Goeker M."/>
        </authorList>
    </citation>
    <scope>NUCLEOTIDE SEQUENCE</scope>
    <source>
        <strain evidence="2">DSM 26174</strain>
    </source>
</reference>
<protein>
    <recommendedName>
        <fullName evidence="4">Outer membrane protein beta-barrel domain-containing protein</fullName>
    </recommendedName>
</protein>
<evidence type="ECO:0000313" key="3">
    <source>
        <dbReference type="Proteomes" id="UP001185092"/>
    </source>
</evidence>
<keyword evidence="3" id="KW-1185">Reference proteome</keyword>
<evidence type="ECO:0000256" key="1">
    <source>
        <dbReference type="SAM" id="SignalP"/>
    </source>
</evidence>